<keyword evidence="2" id="KW-0560">Oxidoreductase</keyword>
<dbReference type="AlphaFoldDB" id="A0A8J3N8S2"/>
<evidence type="ECO:0000313" key="4">
    <source>
        <dbReference type="Proteomes" id="UP000612808"/>
    </source>
</evidence>
<proteinExistence type="inferred from homology"/>
<protein>
    <submittedName>
        <fullName evidence="3">Oxidoreductase</fullName>
    </submittedName>
</protein>
<dbReference type="GO" id="GO:0016491">
    <property type="term" value="F:oxidoreductase activity"/>
    <property type="evidence" value="ECO:0007669"/>
    <property type="project" value="UniProtKB-KW"/>
</dbReference>
<dbReference type="Proteomes" id="UP000612808">
    <property type="component" value="Unassembled WGS sequence"/>
</dbReference>
<dbReference type="InterPro" id="IPR002347">
    <property type="entry name" value="SDR_fam"/>
</dbReference>
<comment type="caution">
    <text evidence="3">The sequence shown here is derived from an EMBL/GenBank/DDBJ whole genome shotgun (WGS) entry which is preliminary data.</text>
</comment>
<dbReference type="PRINTS" id="PR00081">
    <property type="entry name" value="GDHRDH"/>
</dbReference>
<dbReference type="PANTHER" id="PTHR42879">
    <property type="entry name" value="3-OXOACYL-(ACYL-CARRIER-PROTEIN) REDUCTASE"/>
    <property type="match status" value="1"/>
</dbReference>
<dbReference type="SUPFAM" id="SSF51735">
    <property type="entry name" value="NAD(P)-binding Rossmann-fold domains"/>
    <property type="match status" value="1"/>
</dbReference>
<accession>A0A8J3N8S2</accession>
<organism evidence="3 4">
    <name type="scientific">Actinocatenispora rupis</name>
    <dbReference type="NCBI Taxonomy" id="519421"/>
    <lineage>
        <taxon>Bacteria</taxon>
        <taxon>Bacillati</taxon>
        <taxon>Actinomycetota</taxon>
        <taxon>Actinomycetes</taxon>
        <taxon>Micromonosporales</taxon>
        <taxon>Micromonosporaceae</taxon>
        <taxon>Actinocatenispora</taxon>
    </lineage>
</organism>
<evidence type="ECO:0000256" key="1">
    <source>
        <dbReference type="ARBA" id="ARBA00006484"/>
    </source>
</evidence>
<reference evidence="3" key="1">
    <citation type="submission" date="2021-01" db="EMBL/GenBank/DDBJ databases">
        <title>Whole genome shotgun sequence of Actinocatenispora rupis NBRC 107355.</title>
        <authorList>
            <person name="Komaki H."/>
            <person name="Tamura T."/>
        </authorList>
    </citation>
    <scope>NUCLEOTIDE SEQUENCE</scope>
    <source>
        <strain evidence="3">NBRC 107355</strain>
    </source>
</reference>
<dbReference type="EMBL" id="BOMB01000008">
    <property type="protein sequence ID" value="GID10609.1"/>
    <property type="molecule type" value="Genomic_DNA"/>
</dbReference>
<dbReference type="InterPro" id="IPR050259">
    <property type="entry name" value="SDR"/>
</dbReference>
<sequence>MAVVTGGSRGIGAETCRAFAANGARVVVSGRDGAAIDAVVADIRADGGTAVGVAADVTSLESVRALRAGVEREYGPADVLLAFAGGSTAPPAPLVDMTEADFRSAVDGNLLSTFFCLKVFLPPMLDRGSGSVVTMASAAARYVSRGPIAYAAAKAGVLTMTRQVARDVAASGVRVNAVAPASIGTDRVLGAMSPEILAQAERAHPVGRIGTPADVANAALYLASDASAFLTGVTLDVAGGMVMR</sequence>
<dbReference type="Gene3D" id="3.40.50.720">
    <property type="entry name" value="NAD(P)-binding Rossmann-like Domain"/>
    <property type="match status" value="1"/>
</dbReference>
<evidence type="ECO:0000313" key="3">
    <source>
        <dbReference type="EMBL" id="GID10609.1"/>
    </source>
</evidence>
<name>A0A8J3N8S2_9ACTN</name>
<dbReference type="PRINTS" id="PR00080">
    <property type="entry name" value="SDRFAMILY"/>
</dbReference>
<evidence type="ECO:0000256" key="2">
    <source>
        <dbReference type="ARBA" id="ARBA00023002"/>
    </source>
</evidence>
<gene>
    <name evidence="3" type="ORF">Aru02nite_14980</name>
</gene>
<keyword evidence="4" id="KW-1185">Reference proteome</keyword>
<dbReference type="PANTHER" id="PTHR42879:SF2">
    <property type="entry name" value="3-OXOACYL-[ACYL-CARRIER-PROTEIN] REDUCTASE FABG"/>
    <property type="match status" value="1"/>
</dbReference>
<dbReference type="InterPro" id="IPR036291">
    <property type="entry name" value="NAD(P)-bd_dom_sf"/>
</dbReference>
<comment type="similarity">
    <text evidence="1">Belongs to the short-chain dehydrogenases/reductases (SDR) family.</text>
</comment>
<dbReference type="Pfam" id="PF13561">
    <property type="entry name" value="adh_short_C2"/>
    <property type="match status" value="1"/>
</dbReference>
<dbReference type="FunFam" id="3.40.50.720:FF:000173">
    <property type="entry name" value="3-oxoacyl-[acyl-carrier protein] reductase"/>
    <property type="match status" value="1"/>
</dbReference>